<dbReference type="OMA" id="FTHRHAL"/>
<evidence type="ECO:0000313" key="9">
    <source>
        <dbReference type="Proteomes" id="UP000027135"/>
    </source>
</evidence>
<evidence type="ECO:0000256" key="5">
    <source>
        <dbReference type="PROSITE-ProRule" id="PRU00176"/>
    </source>
</evidence>
<dbReference type="Pfam" id="PF00076">
    <property type="entry name" value="RRM_1"/>
    <property type="match status" value="4"/>
</dbReference>
<feature type="domain" description="RRM" evidence="7">
    <location>
        <begin position="363"/>
        <end position="441"/>
    </location>
</feature>
<feature type="region of interest" description="Disordered" evidence="6">
    <location>
        <begin position="684"/>
        <end position="736"/>
    </location>
</feature>
<dbReference type="CDD" id="cd12416">
    <property type="entry name" value="RRM4_RBM28_like"/>
    <property type="match status" value="1"/>
</dbReference>
<evidence type="ECO:0000256" key="2">
    <source>
        <dbReference type="ARBA" id="ARBA00022737"/>
    </source>
</evidence>
<dbReference type="InterPro" id="IPR035979">
    <property type="entry name" value="RBD_domain_sf"/>
</dbReference>
<feature type="domain" description="RRM" evidence="7">
    <location>
        <begin position="177"/>
        <end position="254"/>
    </location>
</feature>
<sequence>MPHKGKKRFRNKETTVISVIRNKKRRVKLKLKNKKGAVIIKNLSFKATEDGIREYFNKFGDICELKLLQKLNGDLVGRGIIQFRKEKNAAKAIQSCNGKDFMERKLVVDWAQPRLKKENGAATLLKVNEEAEERNESEHAEESSDIKNENKLKVLGKELVHNAETKECKKSKKAKKGRLIVRNLPFKVTEEVLRKHFEKYGEVTEVNLLRKSDGKLVGCGFIQFVKKNSAAKAILSCSGKPLMGRTIIVDWAVPKSTFSTTESSAIEEIEIKEEDQDDDGSVKKLTSGDSSCDVQPVEIKNEPLSDESEDDDNADSKSDTNESSDSDEEEEEEDGSDQSDIESKQKVDAKKPRVVSNDVSEGRTVFIKNVPFSADNSDLKTCVEQFGQVIYALVCTDPITEHSKGTAFVKFQTKESAQQCLAAGTELTLLGQTLDVHEALNKEQIQQKADLKHGVQKSKDGRNLYLVKEGVVIAGSKAAGGVSMADMEKRLQLEQWKSQMLRNLSMFVSRFRLVVHNLPPSWDDSKLRHLFLQHAGPKAVIKEARVMRDMKNVDAQGIGNSKEFGFVSFTTHEDALQALRSINNNPNIFTPARRPIVAFSVENKAIMNIKQKRLEKSRAKNPLYTGQNIVKRGNKRTNSSRDDENSAQSRAENGKIVTEETEQFLGVTAKPGSKKLRTRFGLKSQAEIHKQSIHKDKRKQKQKRMFDQQMRNTKEKRKDPQPRRGVKRKPDEDDAVFSSLVSQYKKKLMAVPVKKWYDE</sequence>
<dbReference type="PANTHER" id="PTHR48039:SF5">
    <property type="entry name" value="RNA-BINDING PROTEIN 28"/>
    <property type="match status" value="1"/>
</dbReference>
<keyword evidence="9" id="KW-1185">Reference proteome</keyword>
<gene>
    <name evidence="8" type="ORF">L798_06017</name>
</gene>
<dbReference type="Gene3D" id="3.30.70.330">
    <property type="match status" value="4"/>
</dbReference>
<accession>A0A067RIQ3</accession>
<dbReference type="InParanoid" id="A0A067RIQ3"/>
<dbReference type="CDD" id="cd12414">
    <property type="entry name" value="RRM2_RBM28_like"/>
    <property type="match status" value="1"/>
</dbReference>
<comment type="subcellular location">
    <subcellularLocation>
        <location evidence="1">Nucleus</location>
    </subcellularLocation>
</comment>
<dbReference type="GO" id="GO:0005730">
    <property type="term" value="C:nucleolus"/>
    <property type="evidence" value="ECO:0007669"/>
    <property type="project" value="TreeGrafter"/>
</dbReference>
<feature type="domain" description="RRM" evidence="7">
    <location>
        <begin position="511"/>
        <end position="621"/>
    </location>
</feature>
<dbReference type="AlphaFoldDB" id="A0A067RIQ3"/>
<dbReference type="SMART" id="SM00360">
    <property type="entry name" value="RRM"/>
    <property type="match status" value="4"/>
</dbReference>
<dbReference type="EMBL" id="KK852446">
    <property type="protein sequence ID" value="KDR23731.1"/>
    <property type="molecule type" value="Genomic_DNA"/>
</dbReference>
<feature type="region of interest" description="Disordered" evidence="6">
    <location>
        <begin position="262"/>
        <end position="355"/>
    </location>
</feature>
<dbReference type="GO" id="GO:0003729">
    <property type="term" value="F:mRNA binding"/>
    <property type="evidence" value="ECO:0007669"/>
    <property type="project" value="TreeGrafter"/>
</dbReference>
<evidence type="ECO:0000259" key="7">
    <source>
        <dbReference type="PROSITE" id="PS50102"/>
    </source>
</evidence>
<feature type="compositionally biased region" description="Acidic residues" evidence="6">
    <location>
        <begin position="304"/>
        <end position="313"/>
    </location>
</feature>
<feature type="compositionally biased region" description="Basic and acidic residues" evidence="6">
    <location>
        <begin position="341"/>
        <end position="351"/>
    </location>
</feature>
<keyword evidence="2" id="KW-0677">Repeat</keyword>
<evidence type="ECO:0000313" key="8">
    <source>
        <dbReference type="EMBL" id="KDR23731.1"/>
    </source>
</evidence>
<dbReference type="InterPro" id="IPR012677">
    <property type="entry name" value="Nucleotide-bd_a/b_plait_sf"/>
</dbReference>
<dbReference type="Proteomes" id="UP000027135">
    <property type="component" value="Unassembled WGS sequence"/>
</dbReference>
<dbReference type="STRING" id="136037.A0A067RIQ3"/>
<dbReference type="SUPFAM" id="SSF54928">
    <property type="entry name" value="RNA-binding domain, RBD"/>
    <property type="match status" value="3"/>
</dbReference>
<dbReference type="InterPro" id="IPR000504">
    <property type="entry name" value="RRM_dom"/>
</dbReference>
<dbReference type="FunCoup" id="A0A067RIQ3">
    <property type="interactions" value="1676"/>
</dbReference>
<protein>
    <submittedName>
        <fullName evidence="8">RNA-binding protein 28</fullName>
    </submittedName>
</protein>
<dbReference type="InterPro" id="IPR051945">
    <property type="entry name" value="RRM_MRD1_RNA_proc_ribogen"/>
</dbReference>
<evidence type="ECO:0000256" key="1">
    <source>
        <dbReference type="ARBA" id="ARBA00004123"/>
    </source>
</evidence>
<feature type="compositionally biased region" description="Acidic residues" evidence="6">
    <location>
        <begin position="265"/>
        <end position="279"/>
    </location>
</feature>
<name>A0A067RIQ3_ZOONE</name>
<proteinExistence type="predicted"/>
<dbReference type="PANTHER" id="PTHR48039">
    <property type="entry name" value="RNA-BINDING MOTIF PROTEIN 14B"/>
    <property type="match status" value="1"/>
</dbReference>
<feature type="region of interest" description="Disordered" evidence="6">
    <location>
        <begin position="617"/>
        <end position="658"/>
    </location>
</feature>
<keyword evidence="3 5" id="KW-0694">RNA-binding</keyword>
<feature type="compositionally biased region" description="Basic and acidic residues" evidence="6">
    <location>
        <begin position="712"/>
        <end position="722"/>
    </location>
</feature>
<evidence type="ECO:0000256" key="6">
    <source>
        <dbReference type="SAM" id="MobiDB-lite"/>
    </source>
</evidence>
<feature type="domain" description="RRM" evidence="7">
    <location>
        <begin position="36"/>
        <end position="113"/>
    </location>
</feature>
<keyword evidence="4" id="KW-0539">Nucleus</keyword>
<feature type="compositionally biased region" description="Acidic residues" evidence="6">
    <location>
        <begin position="322"/>
        <end position="340"/>
    </location>
</feature>
<dbReference type="PROSITE" id="PS50102">
    <property type="entry name" value="RRM"/>
    <property type="match status" value="4"/>
</dbReference>
<evidence type="ECO:0000256" key="4">
    <source>
        <dbReference type="ARBA" id="ARBA00023242"/>
    </source>
</evidence>
<organism evidence="8 9">
    <name type="scientific">Zootermopsis nevadensis</name>
    <name type="common">Dampwood termite</name>
    <dbReference type="NCBI Taxonomy" id="136037"/>
    <lineage>
        <taxon>Eukaryota</taxon>
        <taxon>Metazoa</taxon>
        <taxon>Ecdysozoa</taxon>
        <taxon>Arthropoda</taxon>
        <taxon>Hexapoda</taxon>
        <taxon>Insecta</taxon>
        <taxon>Pterygota</taxon>
        <taxon>Neoptera</taxon>
        <taxon>Polyneoptera</taxon>
        <taxon>Dictyoptera</taxon>
        <taxon>Blattodea</taxon>
        <taxon>Blattoidea</taxon>
        <taxon>Termitoidae</taxon>
        <taxon>Termopsidae</taxon>
        <taxon>Zootermopsis</taxon>
    </lineage>
</organism>
<dbReference type="FunFam" id="3.30.70.330:FF:000182">
    <property type="entry name" value="RNA-binding motif protein 28"/>
    <property type="match status" value="1"/>
</dbReference>
<reference evidence="8 9" key="1">
    <citation type="journal article" date="2014" name="Nat. Commun.">
        <title>Molecular traces of alternative social organization in a termite genome.</title>
        <authorList>
            <person name="Terrapon N."/>
            <person name="Li C."/>
            <person name="Robertson H.M."/>
            <person name="Ji L."/>
            <person name="Meng X."/>
            <person name="Booth W."/>
            <person name="Chen Z."/>
            <person name="Childers C.P."/>
            <person name="Glastad K.M."/>
            <person name="Gokhale K."/>
            <person name="Gowin J."/>
            <person name="Gronenberg W."/>
            <person name="Hermansen R.A."/>
            <person name="Hu H."/>
            <person name="Hunt B.G."/>
            <person name="Huylmans A.K."/>
            <person name="Khalil S.M."/>
            <person name="Mitchell R.D."/>
            <person name="Munoz-Torres M.C."/>
            <person name="Mustard J.A."/>
            <person name="Pan H."/>
            <person name="Reese J.T."/>
            <person name="Scharf M.E."/>
            <person name="Sun F."/>
            <person name="Vogel H."/>
            <person name="Xiao J."/>
            <person name="Yang W."/>
            <person name="Yang Z."/>
            <person name="Yang Z."/>
            <person name="Zhou J."/>
            <person name="Zhu J."/>
            <person name="Brent C.S."/>
            <person name="Elsik C.G."/>
            <person name="Goodisman M.A."/>
            <person name="Liberles D.A."/>
            <person name="Roe R.M."/>
            <person name="Vargo E.L."/>
            <person name="Vilcinskas A."/>
            <person name="Wang J."/>
            <person name="Bornberg-Bauer E."/>
            <person name="Korb J."/>
            <person name="Zhang G."/>
            <person name="Liebig J."/>
        </authorList>
    </citation>
    <scope>NUCLEOTIDE SEQUENCE [LARGE SCALE GENOMIC DNA]</scope>
    <source>
        <tissue evidence="8">Whole organism</tissue>
    </source>
</reference>
<dbReference type="eggNOG" id="KOG0127">
    <property type="taxonomic scope" value="Eukaryota"/>
</dbReference>
<evidence type="ECO:0000256" key="3">
    <source>
        <dbReference type="ARBA" id="ARBA00022884"/>
    </source>
</evidence>